<dbReference type="AGR" id="WB:WBGene00008058"/>
<proteinExistence type="predicted"/>
<keyword evidence="1" id="KW-0812">Transmembrane</keyword>
<dbReference type="STRING" id="6239.C41G6.12.1"/>
<dbReference type="SMR" id="O17664"/>
<dbReference type="PhylomeDB" id="O17664"/>
<dbReference type="PaxDb" id="6239-C41G6.12"/>
<dbReference type="Proteomes" id="UP000001940">
    <property type="component" value="Chromosome V"/>
</dbReference>
<dbReference type="CTD" id="183388"/>
<organism evidence="2 3">
    <name type="scientific">Caenorhabditis elegans</name>
    <dbReference type="NCBI Taxonomy" id="6239"/>
    <lineage>
        <taxon>Eukaryota</taxon>
        <taxon>Metazoa</taxon>
        <taxon>Ecdysozoa</taxon>
        <taxon>Nematoda</taxon>
        <taxon>Chromadorea</taxon>
        <taxon>Rhabditida</taxon>
        <taxon>Rhabditina</taxon>
        <taxon>Rhabditomorpha</taxon>
        <taxon>Rhabditoidea</taxon>
        <taxon>Rhabditidae</taxon>
        <taxon>Peloderinae</taxon>
        <taxon>Caenorhabditis</taxon>
    </lineage>
</organism>
<dbReference type="InterPro" id="IPR019428">
    <property type="entry name" value="7TM_GPCR_serpentine_rcpt_Str"/>
</dbReference>
<dbReference type="KEGG" id="cel:CELE_C41G6.12"/>
<dbReference type="RefSeq" id="NP_506756.1">
    <property type="nucleotide sequence ID" value="NM_074355.1"/>
</dbReference>
<dbReference type="PIR" id="E89316">
    <property type="entry name" value="E89316"/>
</dbReference>
<dbReference type="PIR" id="T27378">
    <property type="entry name" value="T27378"/>
</dbReference>
<keyword evidence="3" id="KW-1185">Reference proteome</keyword>
<gene>
    <name evidence="2 4" type="ORF">C41G6.12</name>
    <name evidence="2" type="ORF">CELE_C41G6.12</name>
</gene>
<keyword evidence="2" id="KW-0675">Receptor</keyword>
<evidence type="ECO:0000313" key="3">
    <source>
        <dbReference type="Proteomes" id="UP000001940"/>
    </source>
</evidence>
<evidence type="ECO:0000313" key="4">
    <source>
        <dbReference type="WormBase" id="C41G6.12"/>
    </source>
</evidence>
<sequence length="215" mass="24549">MLAIWAGLHTLILYFVAIQFINRHLCLLNANFAAKLEGIYGYCLMSIPLIPGPTFALSIKIVSRETVFDNEMRNLMFETYSLVVYKITKFNITPYYPNGSVQWENFVVLAIGCFFNVIAYSIIMYCGIKMHFNMQKMLARFSMAQQNIQKQLLRALVAQSIGPTIFLVFPAVPFLMSPLLPPLFDLNIDVQSGWIFCIFGSYSSFDTIVFMVIVK</sequence>
<dbReference type="PANTHER" id="PTHR46178">
    <property type="entry name" value="SEVEN TM RECEPTOR"/>
    <property type="match status" value="1"/>
</dbReference>
<dbReference type="WormBase" id="C41G6.12">
    <property type="protein sequence ID" value="CE15709"/>
    <property type="gene ID" value="WBGene00008058"/>
</dbReference>
<feature type="transmembrane region" description="Helical" evidence="1">
    <location>
        <begin position="39"/>
        <end position="62"/>
    </location>
</feature>
<dbReference type="Pfam" id="PF10326">
    <property type="entry name" value="7TM_GPCR_Str"/>
    <property type="match status" value="1"/>
</dbReference>
<feature type="transmembrane region" description="Helical" evidence="1">
    <location>
        <begin position="6"/>
        <end position="27"/>
    </location>
</feature>
<dbReference type="UCSC" id="C41G6.12">
    <property type="organism name" value="c. elegans"/>
</dbReference>
<dbReference type="PANTHER" id="PTHR46178:SF3">
    <property type="entry name" value="SEVEN TM RECEPTOR"/>
    <property type="match status" value="1"/>
</dbReference>
<dbReference type="GeneID" id="183388"/>
<feature type="transmembrane region" description="Helical" evidence="1">
    <location>
        <begin position="106"/>
        <end position="132"/>
    </location>
</feature>
<dbReference type="PIR" id="T19890">
    <property type="entry name" value="T19890"/>
</dbReference>
<evidence type="ECO:0000313" key="2">
    <source>
        <dbReference type="EMBL" id="CAB02836.1"/>
    </source>
</evidence>
<feature type="transmembrane region" description="Helical" evidence="1">
    <location>
        <begin position="192"/>
        <end position="214"/>
    </location>
</feature>
<dbReference type="HOGENOM" id="CLU_036335_4_3_1"/>
<protein>
    <submittedName>
        <fullName evidence="2">Seven TM Receptor</fullName>
    </submittedName>
</protein>
<reference evidence="2 3" key="1">
    <citation type="journal article" date="1998" name="Science">
        <title>Genome sequence of the nematode C. elegans: a platform for investigating biology.</title>
        <authorList>
            <consortium name="The C. elegans sequencing consortium"/>
            <person name="Sulson J.E."/>
            <person name="Waterston R."/>
        </authorList>
    </citation>
    <scope>NUCLEOTIDE SEQUENCE [LARGE SCALE GENOMIC DNA]</scope>
    <source>
        <strain evidence="2 3">Bristol N2</strain>
    </source>
</reference>
<dbReference type="EMBL" id="BX284605">
    <property type="protein sequence ID" value="CAB02836.1"/>
    <property type="molecule type" value="Genomic_DNA"/>
</dbReference>
<name>O17664_CAEEL</name>
<keyword evidence="1" id="KW-1133">Transmembrane helix</keyword>
<evidence type="ECO:0000256" key="1">
    <source>
        <dbReference type="SAM" id="Phobius"/>
    </source>
</evidence>
<dbReference type="AlphaFoldDB" id="O17664"/>
<dbReference type="InParanoid" id="O17664"/>
<accession>O17664</accession>
<accession>Q9U1S6</accession>
<keyword evidence="1" id="KW-0472">Membrane</keyword>
<feature type="transmembrane region" description="Helical" evidence="1">
    <location>
        <begin position="152"/>
        <end position="172"/>
    </location>
</feature>